<gene>
    <name evidence="1" type="ORF">D6C83_08670</name>
</gene>
<evidence type="ECO:0008006" key="3">
    <source>
        <dbReference type="Google" id="ProtNLM"/>
    </source>
</evidence>
<protein>
    <recommendedName>
        <fullName evidence="3">F-box domain-containing protein</fullName>
    </recommendedName>
</protein>
<reference evidence="1 2" key="1">
    <citation type="submission" date="2018-10" db="EMBL/GenBank/DDBJ databases">
        <title>Fifty Aureobasidium pullulans genomes reveal a recombining polyextremotolerant generalist.</title>
        <authorList>
            <person name="Gostincar C."/>
            <person name="Turk M."/>
            <person name="Zajc J."/>
            <person name="Gunde-Cimerman N."/>
        </authorList>
    </citation>
    <scope>NUCLEOTIDE SEQUENCE [LARGE SCALE GENOMIC DNA]</scope>
    <source>
        <strain evidence="1 2">EXF-3380</strain>
    </source>
</reference>
<name>A0A4S9ZJ76_AURPU</name>
<dbReference type="EMBL" id="QZBU01004621">
    <property type="protein sequence ID" value="TIA06956.1"/>
    <property type="molecule type" value="Genomic_DNA"/>
</dbReference>
<dbReference type="AlphaFoldDB" id="A0A4S9ZJ76"/>
<proteinExistence type="predicted"/>
<dbReference type="Proteomes" id="UP000304947">
    <property type="component" value="Unassembled WGS sequence"/>
</dbReference>
<evidence type="ECO:0000313" key="1">
    <source>
        <dbReference type="EMBL" id="TIA06956.1"/>
    </source>
</evidence>
<evidence type="ECO:0000313" key="2">
    <source>
        <dbReference type="Proteomes" id="UP000304947"/>
    </source>
</evidence>
<sequence>MTSLSQQPSLLLSLPPELILESLAQVNYTPGHLDQLRLVCHDFNDLLQQYEHSLSLEIIRLQFPLNILAKYPGLHTPGSSLGFKTLDELYMRFNTLFRIERNCHNIRRREGKEAAWMRPEWVNLQQAGMHLLYRIHDSSKPLRPYPYTDTMLTQSESHENKAQIIKSLPPTSLAILLLTLHLCVHQLRSDGPCILIPTSPLLHGMLRFEVELCTQELVLHHGPSYQDALLCHCPHAISLLETEVRNMETRQLPSEDGKDAQRTLIAECRCRLAETLGSDVEDNRKDMWSILERIGSLTEEDVVKVIRGEELITRKRQDSGVGL</sequence>
<organism evidence="1 2">
    <name type="scientific">Aureobasidium pullulans</name>
    <name type="common">Black yeast</name>
    <name type="synonym">Pullularia pullulans</name>
    <dbReference type="NCBI Taxonomy" id="5580"/>
    <lineage>
        <taxon>Eukaryota</taxon>
        <taxon>Fungi</taxon>
        <taxon>Dikarya</taxon>
        <taxon>Ascomycota</taxon>
        <taxon>Pezizomycotina</taxon>
        <taxon>Dothideomycetes</taxon>
        <taxon>Dothideomycetidae</taxon>
        <taxon>Dothideales</taxon>
        <taxon>Saccotheciaceae</taxon>
        <taxon>Aureobasidium</taxon>
    </lineage>
</organism>
<comment type="caution">
    <text evidence="1">The sequence shown here is derived from an EMBL/GenBank/DDBJ whole genome shotgun (WGS) entry which is preliminary data.</text>
</comment>
<accession>A0A4S9ZJ76</accession>